<protein>
    <recommendedName>
        <fullName evidence="4">RING-type domain-containing protein</fullName>
    </recommendedName>
</protein>
<dbReference type="InterPro" id="IPR001841">
    <property type="entry name" value="Znf_RING"/>
</dbReference>
<keyword evidence="6" id="KW-1185">Reference proteome</keyword>
<feature type="transmembrane region" description="Helical" evidence="3">
    <location>
        <begin position="38"/>
        <end position="61"/>
    </location>
</feature>
<keyword evidence="1" id="KW-0863">Zinc-finger</keyword>
<feature type="transmembrane region" description="Helical" evidence="3">
    <location>
        <begin position="73"/>
        <end position="93"/>
    </location>
</feature>
<dbReference type="InterPro" id="IPR013083">
    <property type="entry name" value="Znf_RING/FYVE/PHD"/>
</dbReference>
<accession>A0A9P6TEP8</accession>
<name>A0A9P6TEP8_9BASI</name>
<evidence type="ECO:0000313" key="5">
    <source>
        <dbReference type="EMBL" id="KAG0148960.1"/>
    </source>
</evidence>
<keyword evidence="1" id="KW-0479">Metal-binding</keyword>
<dbReference type="AlphaFoldDB" id="A0A9P6TEP8"/>
<feature type="region of interest" description="Disordered" evidence="2">
    <location>
        <begin position="283"/>
        <end position="331"/>
    </location>
</feature>
<keyword evidence="1" id="KW-0862">Zinc</keyword>
<dbReference type="SUPFAM" id="SSF57850">
    <property type="entry name" value="RING/U-box"/>
    <property type="match status" value="1"/>
</dbReference>
<dbReference type="Pfam" id="PF13639">
    <property type="entry name" value="zf-RING_2"/>
    <property type="match status" value="1"/>
</dbReference>
<organism evidence="5 6">
    <name type="scientific">Cronartium quercuum f. sp. fusiforme G11</name>
    <dbReference type="NCBI Taxonomy" id="708437"/>
    <lineage>
        <taxon>Eukaryota</taxon>
        <taxon>Fungi</taxon>
        <taxon>Dikarya</taxon>
        <taxon>Basidiomycota</taxon>
        <taxon>Pucciniomycotina</taxon>
        <taxon>Pucciniomycetes</taxon>
        <taxon>Pucciniales</taxon>
        <taxon>Coleosporiaceae</taxon>
        <taxon>Cronartium</taxon>
    </lineage>
</organism>
<dbReference type="EMBL" id="MU167232">
    <property type="protein sequence ID" value="KAG0148960.1"/>
    <property type="molecule type" value="Genomic_DNA"/>
</dbReference>
<feature type="transmembrane region" description="Helical" evidence="3">
    <location>
        <begin position="134"/>
        <end position="151"/>
    </location>
</feature>
<keyword evidence="3" id="KW-0472">Membrane</keyword>
<dbReference type="OrthoDB" id="8062037at2759"/>
<evidence type="ECO:0000256" key="2">
    <source>
        <dbReference type="SAM" id="MobiDB-lite"/>
    </source>
</evidence>
<gene>
    <name evidence="5" type="ORF">CROQUDRAFT_105482</name>
</gene>
<evidence type="ECO:0000256" key="3">
    <source>
        <dbReference type="SAM" id="Phobius"/>
    </source>
</evidence>
<dbReference type="GO" id="GO:0008270">
    <property type="term" value="F:zinc ion binding"/>
    <property type="evidence" value="ECO:0007669"/>
    <property type="project" value="UniProtKB-KW"/>
</dbReference>
<proteinExistence type="predicted"/>
<evidence type="ECO:0000259" key="4">
    <source>
        <dbReference type="PROSITE" id="PS50089"/>
    </source>
</evidence>
<comment type="caution">
    <text evidence="5">The sequence shown here is derived from an EMBL/GenBank/DDBJ whole genome shotgun (WGS) entry which is preliminary data.</text>
</comment>
<dbReference type="PANTHER" id="PTHR46225:SF19">
    <property type="entry name" value="RING-TYPE DOMAIN-CONTAINING PROTEIN"/>
    <property type="match status" value="1"/>
</dbReference>
<evidence type="ECO:0000313" key="6">
    <source>
        <dbReference type="Proteomes" id="UP000886653"/>
    </source>
</evidence>
<sequence length="437" mass="49417">MSSSPTHHHNLRPTLQLRSNLFYRPIDRLHSLNFQQKLSITFLLLLSTLQIIIFSIVLIITRQQSCDQPLRSYLLVHTLRVGLALPCSIYLAFSPASRFSLLPSSPSQVSPEQIRNRWFGSPKLDRYVQLVQDLLSILCFVWFIIGNYFFFESETCRHTSRQLYFTSALALGLGYIYALEILILILAITFCLPIVMIGMRWMGWGEKKNEIGPLSQDSIDRIPLVVYLSPLAQRPIVGEKERESGLEMEKQSRPMNSRINLKPEHSQIDIRPEHSTISIVPEQSTTNLGPEQAASDIRSENCETEIEPQSSKPFPSSSTINTQPTAISDAPTPRFKSLAVTRPAGKLWRLIRSPPATTTSTPILPCKQPPPWPIERLEAHQATCAICLCDYSASFVSDDGWEVLRKLKGCGHCFHRACLDPWLKISGRCPLCQHPVT</sequence>
<feature type="compositionally biased region" description="Polar residues" evidence="2">
    <location>
        <begin position="307"/>
        <end position="326"/>
    </location>
</feature>
<dbReference type="Gene3D" id="3.30.40.10">
    <property type="entry name" value="Zinc/RING finger domain, C3HC4 (zinc finger)"/>
    <property type="match status" value="1"/>
</dbReference>
<dbReference type="PROSITE" id="PS50089">
    <property type="entry name" value="ZF_RING_2"/>
    <property type="match status" value="1"/>
</dbReference>
<dbReference type="PANTHER" id="PTHR46225">
    <property type="entry name" value="C3H4 TYPE ZINC FINGER PROTEIN"/>
    <property type="match status" value="1"/>
</dbReference>
<reference evidence="5" key="1">
    <citation type="submission" date="2013-11" db="EMBL/GenBank/DDBJ databases">
        <title>Genome sequence of the fusiform rust pathogen reveals effectors for host alternation and coevolution with pine.</title>
        <authorList>
            <consortium name="DOE Joint Genome Institute"/>
            <person name="Smith K."/>
            <person name="Pendleton A."/>
            <person name="Kubisiak T."/>
            <person name="Anderson C."/>
            <person name="Salamov A."/>
            <person name="Aerts A."/>
            <person name="Riley R."/>
            <person name="Clum A."/>
            <person name="Lindquist E."/>
            <person name="Ence D."/>
            <person name="Campbell M."/>
            <person name="Kronenberg Z."/>
            <person name="Feau N."/>
            <person name="Dhillon B."/>
            <person name="Hamelin R."/>
            <person name="Burleigh J."/>
            <person name="Smith J."/>
            <person name="Yandell M."/>
            <person name="Nelson C."/>
            <person name="Grigoriev I."/>
            <person name="Davis J."/>
        </authorList>
    </citation>
    <scope>NUCLEOTIDE SEQUENCE</scope>
    <source>
        <strain evidence="5">G11</strain>
    </source>
</reference>
<dbReference type="SMART" id="SM00184">
    <property type="entry name" value="RING"/>
    <property type="match status" value="1"/>
</dbReference>
<feature type="domain" description="RING-type" evidence="4">
    <location>
        <begin position="384"/>
        <end position="433"/>
    </location>
</feature>
<dbReference type="Proteomes" id="UP000886653">
    <property type="component" value="Unassembled WGS sequence"/>
</dbReference>
<feature type="transmembrane region" description="Helical" evidence="3">
    <location>
        <begin position="163"/>
        <end position="190"/>
    </location>
</feature>
<keyword evidence="3" id="KW-1133">Transmembrane helix</keyword>
<keyword evidence="3" id="KW-0812">Transmembrane</keyword>
<evidence type="ECO:0000256" key="1">
    <source>
        <dbReference type="PROSITE-ProRule" id="PRU00175"/>
    </source>
</evidence>